<dbReference type="Proteomes" id="UP001138708">
    <property type="component" value="Unassembled WGS sequence"/>
</dbReference>
<evidence type="ECO:0000259" key="6">
    <source>
        <dbReference type="PROSITE" id="PS50893"/>
    </source>
</evidence>
<dbReference type="InterPro" id="IPR050319">
    <property type="entry name" value="ABC_transp_ATP-bind"/>
</dbReference>
<dbReference type="InterPro" id="IPR003593">
    <property type="entry name" value="AAA+_ATPase"/>
</dbReference>
<name>A0A9X9WF94_9PROT</name>
<comment type="subcellular location">
    <subcellularLocation>
        <location evidence="1">Cell inner membrane</location>
        <topology evidence="1">Peripheral membrane protein</topology>
    </subcellularLocation>
</comment>
<dbReference type="GO" id="GO:0055085">
    <property type="term" value="P:transmembrane transport"/>
    <property type="evidence" value="ECO:0007669"/>
    <property type="project" value="UniProtKB-ARBA"/>
</dbReference>
<dbReference type="PANTHER" id="PTHR43776">
    <property type="entry name" value="TRANSPORT ATP-BINDING PROTEIN"/>
    <property type="match status" value="1"/>
</dbReference>
<dbReference type="InterPro" id="IPR013563">
    <property type="entry name" value="Oligopep_ABC_C"/>
</dbReference>
<reference evidence="8 9" key="2">
    <citation type="submission" date="2020-02" db="EMBL/GenBank/DDBJ databases">
        <authorList>
            <person name="Sun Q."/>
            <person name="Inoue M."/>
        </authorList>
    </citation>
    <scope>NUCLEOTIDE SEQUENCE [LARGE SCALE GENOMIC DNA]</scope>
    <source>
        <strain evidence="8 9">KCTC 22478</strain>
    </source>
</reference>
<dbReference type="Gene3D" id="3.40.50.300">
    <property type="entry name" value="P-loop containing nucleotide triphosphate hydrolases"/>
    <property type="match status" value="1"/>
</dbReference>
<dbReference type="GO" id="GO:0005524">
    <property type="term" value="F:ATP binding"/>
    <property type="evidence" value="ECO:0007669"/>
    <property type="project" value="UniProtKB-KW"/>
</dbReference>
<dbReference type="CDD" id="cd03257">
    <property type="entry name" value="ABC_NikE_OppD_transporters"/>
    <property type="match status" value="1"/>
</dbReference>
<dbReference type="PANTHER" id="PTHR43776:SF7">
    <property type="entry name" value="D,D-DIPEPTIDE TRANSPORT ATP-BINDING PROTEIN DDPF-RELATED"/>
    <property type="match status" value="1"/>
</dbReference>
<evidence type="ECO:0000313" key="9">
    <source>
        <dbReference type="Proteomes" id="UP000746741"/>
    </source>
</evidence>
<evidence type="ECO:0000256" key="3">
    <source>
        <dbReference type="ARBA" id="ARBA00022448"/>
    </source>
</evidence>
<dbReference type="Proteomes" id="UP000746741">
    <property type="component" value="Unassembled WGS sequence"/>
</dbReference>
<dbReference type="GO" id="GO:0016887">
    <property type="term" value="F:ATP hydrolysis activity"/>
    <property type="evidence" value="ECO:0007669"/>
    <property type="project" value="InterPro"/>
</dbReference>
<dbReference type="InterPro" id="IPR027417">
    <property type="entry name" value="P-loop_NTPase"/>
</dbReference>
<dbReference type="EMBL" id="JAAVUP010000012">
    <property type="protein sequence ID" value="NKE19738.1"/>
    <property type="molecule type" value="Genomic_DNA"/>
</dbReference>
<dbReference type="SMART" id="SM00382">
    <property type="entry name" value="AAA"/>
    <property type="match status" value="1"/>
</dbReference>
<evidence type="ECO:0000313" key="8">
    <source>
        <dbReference type="EMBL" id="NKE19738.1"/>
    </source>
</evidence>
<dbReference type="InterPro" id="IPR017871">
    <property type="entry name" value="ABC_transporter-like_CS"/>
</dbReference>
<keyword evidence="9" id="KW-1185">Reference proteome</keyword>
<reference evidence="7" key="3">
    <citation type="journal article" date="2021" name="Syst. Appl. Microbiol.">
        <title>Roseomonas hellenica sp. nov., isolated from roots of wild-growing Alkanna tinctoria.</title>
        <authorList>
            <person name="Rat A."/>
            <person name="Naranjo H.D."/>
            <person name="Lebbe L."/>
            <person name="Cnockaert M."/>
            <person name="Krigas N."/>
            <person name="Grigoriadou K."/>
            <person name="Maloupa E."/>
            <person name="Willems A."/>
        </authorList>
    </citation>
    <scope>NUCLEOTIDE SEQUENCE</scope>
    <source>
        <strain evidence="7">LMG 31161</strain>
    </source>
</reference>
<dbReference type="NCBIfam" id="TIGR01727">
    <property type="entry name" value="oligo_HPY"/>
    <property type="match status" value="1"/>
</dbReference>
<protein>
    <submittedName>
        <fullName evidence="7">ATP-binding cassette domain-containing protein</fullName>
    </submittedName>
</protein>
<dbReference type="Pfam" id="PF08352">
    <property type="entry name" value="oligo_HPY"/>
    <property type="match status" value="1"/>
</dbReference>
<dbReference type="EMBL" id="JAAEDK010000012">
    <property type="protein sequence ID" value="MBR0659004.1"/>
    <property type="molecule type" value="Genomic_DNA"/>
</dbReference>
<accession>A0A9X9WF94</accession>
<keyword evidence="3" id="KW-0813">Transport</keyword>
<dbReference type="Pfam" id="PF00005">
    <property type="entry name" value="ABC_tran"/>
    <property type="match status" value="1"/>
</dbReference>
<evidence type="ECO:0000313" key="10">
    <source>
        <dbReference type="Proteomes" id="UP001138708"/>
    </source>
</evidence>
<dbReference type="SUPFAM" id="SSF52540">
    <property type="entry name" value="P-loop containing nucleoside triphosphate hydrolases"/>
    <property type="match status" value="1"/>
</dbReference>
<evidence type="ECO:0000256" key="1">
    <source>
        <dbReference type="ARBA" id="ARBA00004417"/>
    </source>
</evidence>
<keyword evidence="4" id="KW-0547">Nucleotide-binding</keyword>
<dbReference type="GO" id="GO:0005886">
    <property type="term" value="C:plasma membrane"/>
    <property type="evidence" value="ECO:0007669"/>
    <property type="project" value="UniProtKB-SubCell"/>
</dbReference>
<dbReference type="PROSITE" id="PS50893">
    <property type="entry name" value="ABC_TRANSPORTER_2"/>
    <property type="match status" value="1"/>
</dbReference>
<evidence type="ECO:0000313" key="7">
    <source>
        <dbReference type="EMBL" id="MBR0659004.1"/>
    </source>
</evidence>
<evidence type="ECO:0000256" key="2">
    <source>
        <dbReference type="ARBA" id="ARBA00005417"/>
    </source>
</evidence>
<reference evidence="7" key="1">
    <citation type="submission" date="2020-01" db="EMBL/GenBank/DDBJ databases">
        <authorList>
            <person name="Rat A."/>
        </authorList>
    </citation>
    <scope>NUCLEOTIDE SEQUENCE</scope>
    <source>
        <strain evidence="7">LMG 31161</strain>
    </source>
</reference>
<gene>
    <name evidence="8" type="ORF">GWK15_22460</name>
    <name evidence="7" type="ORF">GXW75_07080</name>
</gene>
<dbReference type="RefSeq" id="WP_168043637.1">
    <property type="nucleotide sequence ID" value="NZ_JAAEDK010000012.1"/>
</dbReference>
<feature type="domain" description="ABC transporter" evidence="6">
    <location>
        <begin position="5"/>
        <end position="254"/>
    </location>
</feature>
<dbReference type="AlphaFoldDB" id="A0A9X9WF94"/>
<dbReference type="PROSITE" id="PS00211">
    <property type="entry name" value="ABC_TRANSPORTER_1"/>
    <property type="match status" value="1"/>
</dbReference>
<comment type="caution">
    <text evidence="7">The sequence shown here is derived from an EMBL/GenBank/DDBJ whole genome shotgun (WGS) entry which is preliminary data.</text>
</comment>
<dbReference type="GO" id="GO:0015833">
    <property type="term" value="P:peptide transport"/>
    <property type="evidence" value="ECO:0007669"/>
    <property type="project" value="InterPro"/>
</dbReference>
<sequence>MTPLLAVDDLRKTFGGGRSFLGAPKPLVRAVDGISFTLAAGETLGLVGETGSGKSTLGRLVLRLIEPSAGQVRFEGKDVTAASTAGLRALRPRMQMVFQDPYGSLDPRMTAGQIVAEPIIAHGVARAEAMERARELMSRVGLRAAMAARYPHEFSGGQRQRIGIARAIALDPALVVLDEPVSALDVSVQAQILNLLAEIQSRAGVAYLFIAHDLAVVRHVSDRVAVMYLGRIVEMAPRDALYGAPRHPYTVSLLSAVPHADPVRERSKARIRPIGEIGSAASLPSGCRFHPRCPRARIVGARGGETVQAAGAQLPRACVHDDPHLTPAGDPGHVAACHFPDEA</sequence>
<evidence type="ECO:0000256" key="4">
    <source>
        <dbReference type="ARBA" id="ARBA00022741"/>
    </source>
</evidence>
<evidence type="ECO:0000256" key="5">
    <source>
        <dbReference type="ARBA" id="ARBA00022840"/>
    </source>
</evidence>
<comment type="similarity">
    <text evidence="2">Belongs to the ABC transporter superfamily.</text>
</comment>
<keyword evidence="5 7" id="KW-0067">ATP-binding</keyword>
<proteinExistence type="inferred from homology"/>
<dbReference type="FunFam" id="3.40.50.300:FF:000016">
    <property type="entry name" value="Oligopeptide ABC transporter ATP-binding component"/>
    <property type="match status" value="1"/>
</dbReference>
<organism evidence="7 10">
    <name type="scientific">Neoroseomonas oryzicola</name>
    <dbReference type="NCBI Taxonomy" id="535904"/>
    <lineage>
        <taxon>Bacteria</taxon>
        <taxon>Pseudomonadati</taxon>
        <taxon>Pseudomonadota</taxon>
        <taxon>Alphaproteobacteria</taxon>
        <taxon>Acetobacterales</taxon>
        <taxon>Acetobacteraceae</taxon>
        <taxon>Neoroseomonas</taxon>
    </lineage>
</organism>
<dbReference type="InterPro" id="IPR003439">
    <property type="entry name" value="ABC_transporter-like_ATP-bd"/>
</dbReference>